<accession>A0A1I5TFK4</accession>
<feature type="compositionally biased region" description="Low complexity" evidence="1">
    <location>
        <begin position="28"/>
        <end position="38"/>
    </location>
</feature>
<feature type="region of interest" description="Disordered" evidence="1">
    <location>
        <begin position="26"/>
        <end position="54"/>
    </location>
</feature>
<dbReference type="STRING" id="937334.SAMN05444406_104107"/>
<proteinExistence type="predicted"/>
<dbReference type="GO" id="GO:0042597">
    <property type="term" value="C:periplasmic space"/>
    <property type="evidence" value="ECO:0007669"/>
    <property type="project" value="UniProtKB-ARBA"/>
</dbReference>
<feature type="signal peptide" evidence="2">
    <location>
        <begin position="1"/>
        <end position="21"/>
    </location>
</feature>
<feature type="chain" id="PRO_5011567393" evidence="2">
    <location>
        <begin position="22"/>
        <end position="624"/>
    </location>
</feature>
<evidence type="ECO:0000256" key="2">
    <source>
        <dbReference type="SAM" id="SignalP"/>
    </source>
</evidence>
<dbReference type="AlphaFoldDB" id="A0A1I5TFK4"/>
<protein>
    <submittedName>
        <fullName evidence="4">Peptide/nickel transport system substrate-binding protein</fullName>
    </submittedName>
</protein>
<dbReference type="GO" id="GO:1904680">
    <property type="term" value="F:peptide transmembrane transporter activity"/>
    <property type="evidence" value="ECO:0007669"/>
    <property type="project" value="TreeGrafter"/>
</dbReference>
<feature type="domain" description="Solute-binding protein family 5" evidence="3">
    <location>
        <begin position="99"/>
        <end position="510"/>
    </location>
</feature>
<dbReference type="PROSITE" id="PS51257">
    <property type="entry name" value="PROKAR_LIPOPROTEIN"/>
    <property type="match status" value="1"/>
</dbReference>
<keyword evidence="2" id="KW-0732">Signal</keyword>
<dbReference type="EMBL" id="FOXR01000004">
    <property type="protein sequence ID" value="SFP81844.1"/>
    <property type="molecule type" value="Genomic_DNA"/>
</dbReference>
<dbReference type="InterPro" id="IPR000914">
    <property type="entry name" value="SBP_5_dom"/>
</dbReference>
<dbReference type="InterPro" id="IPR039424">
    <property type="entry name" value="SBP_5"/>
</dbReference>
<dbReference type="CDD" id="cd08509">
    <property type="entry name" value="PBP2_TmCBP_oligosaccharides_like"/>
    <property type="match status" value="1"/>
</dbReference>
<gene>
    <name evidence="4" type="ORF">SAMN05444406_104107</name>
</gene>
<dbReference type="Gene3D" id="3.10.105.10">
    <property type="entry name" value="Dipeptide-binding Protein, Domain 3"/>
    <property type="match status" value="1"/>
</dbReference>
<evidence type="ECO:0000313" key="5">
    <source>
        <dbReference type="Proteomes" id="UP000198577"/>
    </source>
</evidence>
<sequence length="624" mass="70316">MLLKKWVALLMVVLFMVSVFAGCGGGQPKQEGPQQTEQGKPEEDKPGGASQDNKQAGELRLAADWPYPFHGNPFGAGGIGGAWWFAYEPFAYYIPKTGEYIPRLAESWDVDGNKVTVHLRKDAKFSDGEPFTSKDVVNTVNFIQAIWQWPYEIEAVEAADDYTVVFTLRSTSFLHTLLTDGGIASLAPAHVYGDFSEAAKEVAELGRQIYYKQVEGQEIPEDMKSEYDEKANKLREQINAFAPFNKLGKLPVVGAFAPVKVTQSEMALEANKYHWTYSQMKIHRVIFKKWSSNEFVWASLISGEVDAAHPSMPKDVVDQLSTLNPNLKIVTVSDLSDIALVFNFRRPLFKDVNLRKAIAHILEKDKVRDVSVWQANSYGEYAHGILKSMEEQWVEQDTLQKLTKYTADVAAAEKILLDAGYKKQGNTWYQPNGQPVAFTLSVYGPHNDWVLAAREVVQQLNNFGFKVEMQIIPEGMRDQVMRGGDYDAAIEFGSAWWGFPHPLTGYQRLYNGDVSKITEFPAKEKYSTPWGELSPYDLTLELQENLRNDEARAKEIIQQLIYITNEYLPVIPLYEKVLPIYYNDGHRIEGWPAVEDAVWSLAPGGIERIYNLLIGTGKLAPAAK</sequence>
<evidence type="ECO:0000256" key="1">
    <source>
        <dbReference type="SAM" id="MobiDB-lite"/>
    </source>
</evidence>
<dbReference type="Proteomes" id="UP000198577">
    <property type="component" value="Unassembled WGS sequence"/>
</dbReference>
<dbReference type="RefSeq" id="WP_025747206.1">
    <property type="nucleotide sequence ID" value="NZ_FOXR01000004.1"/>
</dbReference>
<organism evidence="4 5">
    <name type="scientific">Caldicoprobacter faecalis</name>
    <dbReference type="NCBI Taxonomy" id="937334"/>
    <lineage>
        <taxon>Bacteria</taxon>
        <taxon>Bacillati</taxon>
        <taxon>Bacillota</taxon>
        <taxon>Clostridia</taxon>
        <taxon>Caldicoprobacterales</taxon>
        <taxon>Caldicoprobacteraceae</taxon>
        <taxon>Caldicoprobacter</taxon>
    </lineage>
</organism>
<evidence type="ECO:0000259" key="3">
    <source>
        <dbReference type="Pfam" id="PF00496"/>
    </source>
</evidence>
<dbReference type="GO" id="GO:0043190">
    <property type="term" value="C:ATP-binding cassette (ABC) transporter complex"/>
    <property type="evidence" value="ECO:0007669"/>
    <property type="project" value="InterPro"/>
</dbReference>
<name>A0A1I5TFK4_9FIRM</name>
<reference evidence="4 5" key="1">
    <citation type="submission" date="2016-10" db="EMBL/GenBank/DDBJ databases">
        <authorList>
            <person name="de Groot N.N."/>
        </authorList>
    </citation>
    <scope>NUCLEOTIDE SEQUENCE [LARGE SCALE GENOMIC DNA]</scope>
    <source>
        <strain evidence="4 5">DSM 20678</strain>
    </source>
</reference>
<evidence type="ECO:0000313" key="4">
    <source>
        <dbReference type="EMBL" id="SFP81844.1"/>
    </source>
</evidence>
<dbReference type="SUPFAM" id="SSF53850">
    <property type="entry name" value="Periplasmic binding protein-like II"/>
    <property type="match status" value="1"/>
</dbReference>
<dbReference type="Gene3D" id="3.40.190.10">
    <property type="entry name" value="Periplasmic binding protein-like II"/>
    <property type="match status" value="1"/>
</dbReference>
<dbReference type="GO" id="GO:0015833">
    <property type="term" value="P:peptide transport"/>
    <property type="evidence" value="ECO:0007669"/>
    <property type="project" value="TreeGrafter"/>
</dbReference>
<keyword evidence="5" id="KW-1185">Reference proteome</keyword>
<dbReference type="Pfam" id="PF00496">
    <property type="entry name" value="SBP_bac_5"/>
    <property type="match status" value="1"/>
</dbReference>
<dbReference type="PANTHER" id="PTHR30290">
    <property type="entry name" value="PERIPLASMIC BINDING COMPONENT OF ABC TRANSPORTER"/>
    <property type="match status" value="1"/>
</dbReference>
<dbReference type="OrthoDB" id="9772924at2"/>